<dbReference type="Gene3D" id="1.10.1790.10">
    <property type="entry name" value="PRD domain"/>
    <property type="match status" value="2"/>
</dbReference>
<comment type="caution">
    <text evidence="3">The sequence shown here is derived from an EMBL/GenBank/DDBJ whole genome shotgun (WGS) entry which is preliminary data.</text>
</comment>
<dbReference type="PANTHER" id="PTHR30185">
    <property type="entry name" value="CRYPTIC BETA-GLUCOSIDE BGL OPERON ANTITERMINATOR"/>
    <property type="match status" value="1"/>
</dbReference>
<organism evidence="3 4">
    <name type="scientific">Staphylococcus debuckii</name>
    <dbReference type="NCBI Taxonomy" id="2044912"/>
    <lineage>
        <taxon>Bacteria</taxon>
        <taxon>Bacillati</taxon>
        <taxon>Bacillota</taxon>
        <taxon>Bacilli</taxon>
        <taxon>Bacillales</taxon>
        <taxon>Staphylococcaceae</taxon>
        <taxon>Staphylococcus</taxon>
    </lineage>
</organism>
<evidence type="ECO:0000259" key="2">
    <source>
        <dbReference type="PROSITE" id="PS51372"/>
    </source>
</evidence>
<dbReference type="SUPFAM" id="SSF50151">
    <property type="entry name" value="SacY-like RNA-binding domain"/>
    <property type="match status" value="1"/>
</dbReference>
<dbReference type="Proteomes" id="UP001380601">
    <property type="component" value="Unassembled WGS sequence"/>
</dbReference>
<feature type="domain" description="PRD" evidence="2">
    <location>
        <begin position="169"/>
        <end position="274"/>
    </location>
</feature>
<keyword evidence="1" id="KW-0677">Repeat</keyword>
<dbReference type="PROSITE" id="PS51372">
    <property type="entry name" value="PRD_2"/>
    <property type="match status" value="2"/>
</dbReference>
<dbReference type="Pfam" id="PF00874">
    <property type="entry name" value="PRD"/>
    <property type="match status" value="2"/>
</dbReference>
<dbReference type="InterPro" id="IPR011608">
    <property type="entry name" value="PRD"/>
</dbReference>
<dbReference type="Pfam" id="PF03123">
    <property type="entry name" value="CAT_RBD"/>
    <property type="match status" value="1"/>
</dbReference>
<dbReference type="InterPro" id="IPR036634">
    <property type="entry name" value="PRD_sf"/>
</dbReference>
<evidence type="ECO:0000313" key="4">
    <source>
        <dbReference type="Proteomes" id="UP001380601"/>
    </source>
</evidence>
<proteinExistence type="predicted"/>
<dbReference type="EMBL" id="JBBWSC010000001">
    <property type="protein sequence ID" value="MEL0537261.1"/>
    <property type="molecule type" value="Genomic_DNA"/>
</dbReference>
<feature type="domain" description="PRD" evidence="2">
    <location>
        <begin position="63"/>
        <end position="168"/>
    </location>
</feature>
<dbReference type="NCBIfam" id="NF046042">
    <property type="entry name" value="LicT"/>
    <property type="match status" value="1"/>
</dbReference>
<gene>
    <name evidence="3" type="ORF">AADA34_00800</name>
</gene>
<dbReference type="SUPFAM" id="SSF63520">
    <property type="entry name" value="PTS-regulatory domain, PRD"/>
    <property type="match status" value="2"/>
</dbReference>
<dbReference type="PANTHER" id="PTHR30185:SF15">
    <property type="entry name" value="CRYPTIC BETA-GLUCOSIDE BGL OPERON ANTITERMINATOR"/>
    <property type="match status" value="1"/>
</dbReference>
<reference evidence="3 4" key="1">
    <citation type="submission" date="2024-04" db="EMBL/GenBank/DDBJ databases">
        <title>Staphylococcus debuckii a clinical isolate.</title>
        <authorList>
            <person name="Magnan C."/>
            <person name="Plumet L."/>
            <person name="Morsli M."/>
            <person name="Molle V."/>
            <person name="Lavigne J.-P."/>
        </authorList>
    </citation>
    <scope>NUCLEOTIDE SEQUENCE [LARGE SCALE GENOMIC DNA]</scope>
    <source>
        <strain evidence="3 4">NSD001</strain>
    </source>
</reference>
<dbReference type="Gene3D" id="2.30.24.10">
    <property type="entry name" value="CAT RNA-binding domain"/>
    <property type="match status" value="1"/>
</dbReference>
<dbReference type="InterPro" id="IPR036650">
    <property type="entry name" value="CAT_RNA-bd_dom_sf"/>
</dbReference>
<evidence type="ECO:0000313" key="3">
    <source>
        <dbReference type="EMBL" id="MEL0537261.1"/>
    </source>
</evidence>
<sequence length="274" mass="32027">MRIVKILNNNIVLSKSEGEECIVTGKGIAFGKKNGQLINDENIEKIFRLSNQERERMITLLNEINKDVLMLTQKIIEEANRLYDKPLAEPIYIGLTDHIDYAIKRTKDNLNITNPLLYEIRLLYPREYKVGIHALEMIKSEFDVQLPKDEAGFIAMHIINNSMDEDISNVYEITKISKGIIDIVHYHFNIDFSEEELNYSRFLTHLKFFSQIILNKQSLNQVTDESMLKGLEEKFPKISECINKINIFLQHNYQHSISTDERVYLILHIARVLK</sequence>
<accession>A0ABU9EUT0</accession>
<keyword evidence="4" id="KW-1185">Reference proteome</keyword>
<protein>
    <submittedName>
        <fullName evidence="3">PRD domain-containing protein</fullName>
    </submittedName>
</protein>
<dbReference type="SMART" id="SM01061">
    <property type="entry name" value="CAT_RBD"/>
    <property type="match status" value="1"/>
</dbReference>
<dbReference type="InterPro" id="IPR050661">
    <property type="entry name" value="BglG_antiterminators"/>
</dbReference>
<name>A0ABU9EUT0_9STAP</name>
<evidence type="ECO:0000256" key="1">
    <source>
        <dbReference type="ARBA" id="ARBA00022737"/>
    </source>
</evidence>
<dbReference type="InterPro" id="IPR004341">
    <property type="entry name" value="CAT_RNA-bd_dom"/>
</dbReference>
<dbReference type="RefSeq" id="WP_341610956.1">
    <property type="nucleotide sequence ID" value="NZ_JBBWSC010000001.1"/>
</dbReference>